<organism evidence="2 3">
    <name type="scientific">Tangfeifania diversioriginum</name>
    <dbReference type="NCBI Taxonomy" id="1168035"/>
    <lineage>
        <taxon>Bacteria</taxon>
        <taxon>Pseudomonadati</taxon>
        <taxon>Bacteroidota</taxon>
        <taxon>Bacteroidia</taxon>
        <taxon>Marinilabiliales</taxon>
        <taxon>Prolixibacteraceae</taxon>
        <taxon>Tangfeifania</taxon>
    </lineage>
</organism>
<evidence type="ECO:0000313" key="2">
    <source>
        <dbReference type="EMBL" id="SHJ68220.1"/>
    </source>
</evidence>
<proteinExistence type="predicted"/>
<dbReference type="STRING" id="1168035.SAMN05444280_12626"/>
<sequence length="154" mass="18439">MKRIIAFTIILVVTATSALKAQENDKKHENRWEKFRAEKISFLTSRLELTPEEAQKFWPVYNQLEKERWEAQKHRRNLEEKVREAEESMSDRAIKQLTRDFAGSLQQEANLLVDYNEKFLQILSPGKVLTLYKAENEFRIHMIKKFRDRRKNGD</sequence>
<dbReference type="RefSeq" id="WP_073171451.1">
    <property type="nucleotide sequence ID" value="NZ_FQZE01000026.1"/>
</dbReference>
<gene>
    <name evidence="2" type="ORF">SAMN05444280_12626</name>
</gene>
<feature type="coiled-coil region" evidence="1">
    <location>
        <begin position="61"/>
        <end position="95"/>
    </location>
</feature>
<keyword evidence="1" id="KW-0175">Coiled coil</keyword>
<accession>A0A1M6LAI3</accession>
<dbReference type="EMBL" id="FQZE01000026">
    <property type="protein sequence ID" value="SHJ68220.1"/>
    <property type="molecule type" value="Genomic_DNA"/>
</dbReference>
<dbReference type="Proteomes" id="UP000184050">
    <property type="component" value="Unassembled WGS sequence"/>
</dbReference>
<evidence type="ECO:0008006" key="4">
    <source>
        <dbReference type="Google" id="ProtNLM"/>
    </source>
</evidence>
<name>A0A1M6LAI3_9BACT</name>
<evidence type="ECO:0000313" key="3">
    <source>
        <dbReference type="Proteomes" id="UP000184050"/>
    </source>
</evidence>
<protein>
    <recommendedName>
        <fullName evidence="4">LTXXQ motif family protein</fullName>
    </recommendedName>
</protein>
<reference evidence="2 3" key="1">
    <citation type="submission" date="2016-11" db="EMBL/GenBank/DDBJ databases">
        <authorList>
            <person name="Jaros S."/>
            <person name="Januszkiewicz K."/>
            <person name="Wedrychowicz H."/>
        </authorList>
    </citation>
    <scope>NUCLEOTIDE SEQUENCE [LARGE SCALE GENOMIC DNA]</scope>
    <source>
        <strain evidence="2 3">DSM 27063</strain>
    </source>
</reference>
<evidence type="ECO:0000256" key="1">
    <source>
        <dbReference type="SAM" id="Coils"/>
    </source>
</evidence>
<dbReference type="AlphaFoldDB" id="A0A1M6LAI3"/>
<dbReference type="OrthoDB" id="675330at2"/>
<keyword evidence="3" id="KW-1185">Reference proteome</keyword>